<feature type="signal peptide" evidence="1">
    <location>
        <begin position="1"/>
        <end position="23"/>
    </location>
</feature>
<accession>A0A6A7YC03</accession>
<reference evidence="2 3" key="1">
    <citation type="submission" date="2019-09" db="EMBL/GenBank/DDBJ databases">
        <title>Segnochrobactrum spirostomi gen. nov., sp. nov., isolated from the ciliate Spirostomum cf. yagiui and description of a novel family, Segnochrobactraceae fam. nov. within the order Rhizobiales of the class Alphaproteobacteria.</title>
        <authorList>
            <person name="Akter S."/>
            <person name="Shazib S.U.A."/>
            <person name="Shin M.K."/>
        </authorList>
    </citation>
    <scope>NUCLEOTIDE SEQUENCE [LARGE SCALE GENOMIC DNA]</scope>
    <source>
        <strain evidence="2 3">Sp-1</strain>
    </source>
</reference>
<dbReference type="AlphaFoldDB" id="A0A6A7YC03"/>
<comment type="caution">
    <text evidence="2">The sequence shown here is derived from an EMBL/GenBank/DDBJ whole genome shotgun (WGS) entry which is preliminary data.</text>
</comment>
<keyword evidence="1" id="KW-0732">Signal</keyword>
<gene>
    <name evidence="2" type="ORF">F0357_21530</name>
</gene>
<dbReference type="Proteomes" id="UP000332515">
    <property type="component" value="Unassembled WGS sequence"/>
</dbReference>
<protein>
    <recommendedName>
        <fullName evidence="4">Secreted protein</fullName>
    </recommendedName>
</protein>
<sequence length="209" mass="22440">MSAIQVIAATAVLLAGFQGTATTAEESELPRVPTLIASAADIPSISQLKADFVGCMVAMPSTSVRRFVCLDPQGSVTINDRSGHYELANSRQGTAIFNVYLRCVGAAAALSDIAQRVDDQSIKDSADSTFKSYAMDTIVHQDAFAKAFVDQAMDSDRIAEAVASIAVGPIKDEYISDYRRNPESNQLFEDLKQCATLSDIGLNMIDFSK</sequence>
<proteinExistence type="predicted"/>
<name>A0A6A7YC03_9HYPH</name>
<keyword evidence="3" id="KW-1185">Reference proteome</keyword>
<dbReference type="RefSeq" id="WP_153489820.1">
    <property type="nucleotide sequence ID" value="NZ_VWNA01000003.1"/>
</dbReference>
<evidence type="ECO:0008006" key="4">
    <source>
        <dbReference type="Google" id="ProtNLM"/>
    </source>
</evidence>
<organism evidence="2 3">
    <name type="scientific">Segnochrobactrum spirostomi</name>
    <dbReference type="NCBI Taxonomy" id="2608987"/>
    <lineage>
        <taxon>Bacteria</taxon>
        <taxon>Pseudomonadati</taxon>
        <taxon>Pseudomonadota</taxon>
        <taxon>Alphaproteobacteria</taxon>
        <taxon>Hyphomicrobiales</taxon>
        <taxon>Segnochrobactraceae</taxon>
        <taxon>Segnochrobactrum</taxon>
    </lineage>
</organism>
<evidence type="ECO:0000313" key="2">
    <source>
        <dbReference type="EMBL" id="MQT15192.1"/>
    </source>
</evidence>
<feature type="chain" id="PRO_5025546864" description="Secreted protein" evidence="1">
    <location>
        <begin position="24"/>
        <end position="209"/>
    </location>
</feature>
<dbReference type="EMBL" id="VWNA01000003">
    <property type="protein sequence ID" value="MQT15192.1"/>
    <property type="molecule type" value="Genomic_DNA"/>
</dbReference>
<evidence type="ECO:0000313" key="3">
    <source>
        <dbReference type="Proteomes" id="UP000332515"/>
    </source>
</evidence>
<evidence type="ECO:0000256" key="1">
    <source>
        <dbReference type="SAM" id="SignalP"/>
    </source>
</evidence>